<sequence>MPERGGWGAGLRRLVAAAVCGATVAACGGGGDAAPAPEPTTRAAAGADTVMIIRHAEKPDEDDGGKPPFGVTEDGARNAHALVVRGWQRAGALVPLFAPEGGAPVRPGLRRPDAVYAADAHGAGKGLRPAETVAPLAARLGKPVDSSYGQGQEAALARELAARHGATLVSWEHRRIARIVEGLGRVRPAPPRAWPGDRYDLVWVFTREGTGWRFTQVPQLLLAGDRRDPA</sequence>
<evidence type="ECO:0008006" key="3">
    <source>
        <dbReference type="Google" id="ProtNLM"/>
    </source>
</evidence>
<organism evidence="1 2">
    <name type="scientific">Streptomyces mobaraensis</name>
    <name type="common">Streptoverticillium mobaraense</name>
    <dbReference type="NCBI Taxonomy" id="35621"/>
    <lineage>
        <taxon>Bacteria</taxon>
        <taxon>Bacillati</taxon>
        <taxon>Actinomycetota</taxon>
        <taxon>Actinomycetes</taxon>
        <taxon>Kitasatosporales</taxon>
        <taxon>Streptomycetaceae</taxon>
        <taxon>Streptomyces</taxon>
    </lineage>
</organism>
<dbReference type="OrthoDB" id="8448116at2"/>
<reference evidence="1 2" key="1">
    <citation type="journal article" date="2019" name="Microb. Cell Fact.">
        <title>Exploring novel herbicidin analogues by transcriptional regulator overexpression and MS/MS molecular networking.</title>
        <authorList>
            <person name="Shi Y."/>
            <person name="Gu R."/>
            <person name="Li Y."/>
            <person name="Wang X."/>
            <person name="Ren W."/>
            <person name="Li X."/>
            <person name="Wang L."/>
            <person name="Xie Y."/>
            <person name="Hong B."/>
        </authorList>
    </citation>
    <scope>NUCLEOTIDE SEQUENCE [LARGE SCALE GENOMIC DNA]</scope>
    <source>
        <strain evidence="1 2">US-43</strain>
    </source>
</reference>
<evidence type="ECO:0000313" key="1">
    <source>
        <dbReference type="EMBL" id="KAB7845018.1"/>
    </source>
</evidence>
<accession>A0A5N5W9C9</accession>
<dbReference type="AlphaFoldDB" id="A0A5N5W9C9"/>
<evidence type="ECO:0000313" key="2">
    <source>
        <dbReference type="Proteomes" id="UP000327000"/>
    </source>
</evidence>
<protein>
    <recommendedName>
        <fullName evidence="3">Histidine phosphatase family protein</fullName>
    </recommendedName>
</protein>
<dbReference type="RefSeq" id="WP_004941064.1">
    <property type="nucleotide sequence ID" value="NZ_JBFADJ010000012.1"/>
</dbReference>
<dbReference type="PROSITE" id="PS51257">
    <property type="entry name" value="PROKAR_LIPOPROTEIN"/>
    <property type="match status" value="1"/>
</dbReference>
<proteinExistence type="predicted"/>
<dbReference type="Proteomes" id="UP000327000">
    <property type="component" value="Unassembled WGS sequence"/>
</dbReference>
<keyword evidence="2" id="KW-1185">Reference proteome</keyword>
<name>A0A5N5W9C9_STRMB</name>
<comment type="caution">
    <text evidence="1">The sequence shown here is derived from an EMBL/GenBank/DDBJ whole genome shotgun (WGS) entry which is preliminary data.</text>
</comment>
<gene>
    <name evidence="1" type="ORF">FRZ00_15005</name>
</gene>
<dbReference type="EMBL" id="VOKX01000027">
    <property type="protein sequence ID" value="KAB7845018.1"/>
    <property type="molecule type" value="Genomic_DNA"/>
</dbReference>